<keyword evidence="1" id="KW-0677">Repeat</keyword>
<proteinExistence type="predicted"/>
<dbReference type="InterPro" id="IPR013105">
    <property type="entry name" value="TPR_2"/>
</dbReference>
<dbReference type="SUPFAM" id="SSF48452">
    <property type="entry name" value="TPR-like"/>
    <property type="match status" value="1"/>
</dbReference>
<reference evidence="4 5" key="1">
    <citation type="submission" date="2022-03" db="EMBL/GenBank/DDBJ databases">
        <authorList>
            <person name="Jo J.-H."/>
            <person name="Im W.-T."/>
        </authorList>
    </citation>
    <scope>NUCLEOTIDE SEQUENCE [LARGE SCALE GENOMIC DNA]</scope>
    <source>
        <strain evidence="4 5">SM33</strain>
    </source>
</reference>
<evidence type="ECO:0000313" key="5">
    <source>
        <dbReference type="Proteomes" id="UP001203058"/>
    </source>
</evidence>
<dbReference type="Proteomes" id="UP001203058">
    <property type="component" value="Unassembled WGS sequence"/>
</dbReference>
<dbReference type="PANTHER" id="PTHR44186">
    <property type="match status" value="1"/>
</dbReference>
<dbReference type="Gene3D" id="1.25.40.10">
    <property type="entry name" value="Tetratricopeptide repeat domain"/>
    <property type="match status" value="1"/>
</dbReference>
<dbReference type="EMBL" id="JAKZHW010000001">
    <property type="protein sequence ID" value="MCH8614774.1"/>
    <property type="molecule type" value="Genomic_DNA"/>
</dbReference>
<name>A0ABS9VIH6_9SPHN</name>
<keyword evidence="2 3" id="KW-0802">TPR repeat</keyword>
<evidence type="ECO:0000256" key="1">
    <source>
        <dbReference type="ARBA" id="ARBA00022737"/>
    </source>
</evidence>
<dbReference type="PANTHER" id="PTHR44186:SF1">
    <property type="entry name" value="BARDET-BIEDL SYNDROME 4 PROTEIN"/>
    <property type="match status" value="1"/>
</dbReference>
<keyword evidence="5" id="KW-1185">Reference proteome</keyword>
<evidence type="ECO:0000313" key="4">
    <source>
        <dbReference type="EMBL" id="MCH8614774.1"/>
    </source>
</evidence>
<sequence>MIALLLAVALAGGKPHAPPPEPAPVVQPLSEAAHALEAGRVEQARLMIANAVKAGARGPELDRLLADLAFASGEYKAALPQYLQLIVTDQTDGRLYERAGIAAAKSGDVAQATKLLDKAVNFPTASWRAWSTRGAIADYRSDWVVADESYERAATLAPNRAEVFNNMGWSMLIRGRWAEAVQALERAAALDPRSQRIADNLELARAAVSEDLPQKRRGESDADWAARLNDAGVIAKVQGNNKKAVAAFAQAIEVRSQYYARAANNMAQVDRTR</sequence>
<evidence type="ECO:0000256" key="3">
    <source>
        <dbReference type="PROSITE-ProRule" id="PRU00339"/>
    </source>
</evidence>
<accession>A0ABS9VIH6</accession>
<feature type="repeat" description="TPR" evidence="3">
    <location>
        <begin position="161"/>
        <end position="194"/>
    </location>
</feature>
<dbReference type="PROSITE" id="PS50005">
    <property type="entry name" value="TPR"/>
    <property type="match status" value="1"/>
</dbReference>
<dbReference type="RefSeq" id="WP_241445355.1">
    <property type="nucleotide sequence ID" value="NZ_JAKZHW010000001.1"/>
</dbReference>
<comment type="caution">
    <text evidence="4">The sequence shown here is derived from an EMBL/GenBank/DDBJ whole genome shotgun (WGS) entry which is preliminary data.</text>
</comment>
<dbReference type="Pfam" id="PF07719">
    <property type="entry name" value="TPR_2"/>
    <property type="match status" value="1"/>
</dbReference>
<dbReference type="SMART" id="SM00028">
    <property type="entry name" value="TPR"/>
    <property type="match status" value="5"/>
</dbReference>
<protein>
    <submittedName>
        <fullName evidence="4">Tetratricopeptide repeat protein</fullName>
    </submittedName>
</protein>
<organism evidence="4 5">
    <name type="scientific">Sphingomonas telluris</name>
    <dbReference type="NCBI Taxonomy" id="2907998"/>
    <lineage>
        <taxon>Bacteria</taxon>
        <taxon>Pseudomonadati</taxon>
        <taxon>Pseudomonadota</taxon>
        <taxon>Alphaproteobacteria</taxon>
        <taxon>Sphingomonadales</taxon>
        <taxon>Sphingomonadaceae</taxon>
        <taxon>Sphingomonas</taxon>
    </lineage>
</organism>
<evidence type="ECO:0000256" key="2">
    <source>
        <dbReference type="ARBA" id="ARBA00022803"/>
    </source>
</evidence>
<dbReference type="Pfam" id="PF13432">
    <property type="entry name" value="TPR_16"/>
    <property type="match status" value="1"/>
</dbReference>
<dbReference type="InterPro" id="IPR019734">
    <property type="entry name" value="TPR_rpt"/>
</dbReference>
<gene>
    <name evidence="4" type="ORF">LZ016_01450</name>
</gene>
<dbReference type="InterPro" id="IPR011990">
    <property type="entry name" value="TPR-like_helical_dom_sf"/>
</dbReference>